<evidence type="ECO:0000256" key="2">
    <source>
        <dbReference type="ARBA" id="ARBA00022679"/>
    </source>
</evidence>
<name>A0A8J3DXL8_9HYPH</name>
<dbReference type="Proteomes" id="UP000630142">
    <property type="component" value="Unassembled WGS sequence"/>
</dbReference>
<comment type="catalytic activity">
    <reaction evidence="6 9 10">
        <text>4-methyl-5-(2-phosphooxyethyl)-thiazole + 4-amino-2-methyl-5-(diphosphooxymethyl)pyrimidine + H(+) = thiamine phosphate + diphosphate</text>
        <dbReference type="Rhea" id="RHEA:22328"/>
        <dbReference type="ChEBI" id="CHEBI:15378"/>
        <dbReference type="ChEBI" id="CHEBI:33019"/>
        <dbReference type="ChEBI" id="CHEBI:37575"/>
        <dbReference type="ChEBI" id="CHEBI:57841"/>
        <dbReference type="ChEBI" id="CHEBI:58296"/>
        <dbReference type="EC" id="2.5.1.3"/>
    </reaction>
</comment>
<accession>A0A8J3DXL8</accession>
<evidence type="ECO:0000256" key="5">
    <source>
        <dbReference type="ARBA" id="ARBA00022977"/>
    </source>
</evidence>
<dbReference type="Pfam" id="PF02581">
    <property type="entry name" value="TMP-TENI"/>
    <property type="match status" value="1"/>
</dbReference>
<keyword evidence="5 9" id="KW-0784">Thiamine biosynthesis</keyword>
<evidence type="ECO:0000256" key="8">
    <source>
        <dbReference type="ARBA" id="ARBA00047883"/>
    </source>
</evidence>
<dbReference type="GO" id="GO:0005737">
    <property type="term" value="C:cytoplasm"/>
    <property type="evidence" value="ECO:0007669"/>
    <property type="project" value="TreeGrafter"/>
</dbReference>
<evidence type="ECO:0000256" key="1">
    <source>
        <dbReference type="ARBA" id="ARBA00005165"/>
    </source>
</evidence>
<evidence type="ECO:0000313" key="13">
    <source>
        <dbReference type="EMBL" id="GHD20907.1"/>
    </source>
</evidence>
<gene>
    <name evidence="9 13" type="primary">thiE</name>
    <name evidence="13" type="ORF">GCM10016234_33960</name>
</gene>
<dbReference type="GO" id="GO:0009229">
    <property type="term" value="P:thiamine diphosphate biosynthetic process"/>
    <property type="evidence" value="ECO:0007669"/>
    <property type="project" value="UniProtKB-UniRule"/>
</dbReference>
<reference evidence="13" key="2">
    <citation type="submission" date="2020-09" db="EMBL/GenBank/DDBJ databases">
        <authorList>
            <person name="Sun Q."/>
            <person name="Kim S."/>
        </authorList>
    </citation>
    <scope>NUCLEOTIDE SEQUENCE</scope>
    <source>
        <strain evidence="13">KCTC 42249</strain>
    </source>
</reference>
<dbReference type="PANTHER" id="PTHR20857:SF15">
    <property type="entry name" value="THIAMINE-PHOSPHATE SYNTHASE"/>
    <property type="match status" value="1"/>
</dbReference>
<evidence type="ECO:0000259" key="12">
    <source>
        <dbReference type="Pfam" id="PF02581"/>
    </source>
</evidence>
<dbReference type="EC" id="2.5.1.3" evidence="9"/>
<keyword evidence="2 9" id="KW-0808">Transferase</keyword>
<feature type="binding site" evidence="9">
    <location>
        <position position="168"/>
    </location>
    <ligand>
        <name>2-[(2R,5Z)-2-carboxy-4-methylthiazol-5(2H)-ylidene]ethyl phosphate</name>
        <dbReference type="ChEBI" id="CHEBI:62899"/>
    </ligand>
</feature>
<dbReference type="SUPFAM" id="SSF51391">
    <property type="entry name" value="Thiamin phosphate synthase"/>
    <property type="match status" value="1"/>
</dbReference>
<evidence type="ECO:0000256" key="10">
    <source>
        <dbReference type="RuleBase" id="RU003826"/>
    </source>
</evidence>
<feature type="binding site" evidence="9">
    <location>
        <begin position="132"/>
        <end position="134"/>
    </location>
    <ligand>
        <name>2-[(2R,5Z)-2-carboxy-4-methylthiazol-5(2H)-ylidene]ethyl phosphate</name>
        <dbReference type="ChEBI" id="CHEBI:62899"/>
    </ligand>
</feature>
<feature type="binding site" evidence="9">
    <location>
        <begin position="188"/>
        <end position="189"/>
    </location>
    <ligand>
        <name>2-[(2R,5Z)-2-carboxy-4-methylthiazol-5(2H)-ylidene]ethyl phosphate</name>
        <dbReference type="ChEBI" id="CHEBI:62899"/>
    </ligand>
</feature>
<dbReference type="RefSeq" id="WP_189506314.1">
    <property type="nucleotide sequence ID" value="NZ_BMZQ01000003.1"/>
</dbReference>
<feature type="binding site" evidence="9">
    <location>
        <begin position="35"/>
        <end position="39"/>
    </location>
    <ligand>
        <name>4-amino-2-methyl-5-(diphosphooxymethyl)pyrimidine</name>
        <dbReference type="ChEBI" id="CHEBI:57841"/>
    </ligand>
</feature>
<comment type="function">
    <text evidence="9">Condenses 4-methyl-5-(beta-hydroxyethyl)thiazole monophosphate (THZ-P) and 2-methyl-4-amino-5-hydroxymethyl pyrimidine pyrophosphate (HMP-PP) to form thiamine monophosphate (TMP).</text>
</comment>
<organism evidence="13 14">
    <name type="scientific">Tianweitania populi</name>
    <dbReference type="NCBI Taxonomy" id="1607949"/>
    <lineage>
        <taxon>Bacteria</taxon>
        <taxon>Pseudomonadati</taxon>
        <taxon>Pseudomonadota</taxon>
        <taxon>Alphaproteobacteria</taxon>
        <taxon>Hyphomicrobiales</taxon>
        <taxon>Phyllobacteriaceae</taxon>
        <taxon>Tianweitania</taxon>
    </lineage>
</organism>
<comment type="catalytic activity">
    <reaction evidence="7 9 10">
        <text>2-(2-carboxy-4-methylthiazol-5-yl)ethyl phosphate + 4-amino-2-methyl-5-(diphosphooxymethyl)pyrimidine + 2 H(+) = thiamine phosphate + CO2 + diphosphate</text>
        <dbReference type="Rhea" id="RHEA:47848"/>
        <dbReference type="ChEBI" id="CHEBI:15378"/>
        <dbReference type="ChEBI" id="CHEBI:16526"/>
        <dbReference type="ChEBI" id="CHEBI:33019"/>
        <dbReference type="ChEBI" id="CHEBI:37575"/>
        <dbReference type="ChEBI" id="CHEBI:57841"/>
        <dbReference type="ChEBI" id="CHEBI:62890"/>
        <dbReference type="EC" id="2.5.1.3"/>
    </reaction>
</comment>
<evidence type="ECO:0000256" key="4">
    <source>
        <dbReference type="ARBA" id="ARBA00022842"/>
    </source>
</evidence>
<evidence type="ECO:0000256" key="7">
    <source>
        <dbReference type="ARBA" id="ARBA00047851"/>
    </source>
</evidence>
<dbReference type="AlphaFoldDB" id="A0A8J3DXL8"/>
<feature type="binding site" evidence="9">
    <location>
        <position position="68"/>
    </location>
    <ligand>
        <name>Mg(2+)</name>
        <dbReference type="ChEBI" id="CHEBI:18420"/>
    </ligand>
</feature>
<evidence type="ECO:0000256" key="9">
    <source>
        <dbReference type="HAMAP-Rule" id="MF_00097"/>
    </source>
</evidence>
<dbReference type="GO" id="GO:0004789">
    <property type="term" value="F:thiamine-phosphate diphosphorylase activity"/>
    <property type="evidence" value="ECO:0007669"/>
    <property type="project" value="UniProtKB-UniRule"/>
</dbReference>
<feature type="binding site" evidence="9">
    <location>
        <position position="106"/>
    </location>
    <ligand>
        <name>4-amino-2-methyl-5-(diphosphooxymethyl)pyrimidine</name>
        <dbReference type="ChEBI" id="CHEBI:57841"/>
    </ligand>
</feature>
<dbReference type="InterPro" id="IPR036206">
    <property type="entry name" value="ThiamineP_synth_sf"/>
</dbReference>
<feature type="binding site" evidence="9">
    <location>
        <position position="87"/>
    </location>
    <ligand>
        <name>Mg(2+)</name>
        <dbReference type="ChEBI" id="CHEBI:18420"/>
    </ligand>
</feature>
<dbReference type="InterPro" id="IPR034291">
    <property type="entry name" value="TMP_synthase"/>
</dbReference>
<dbReference type="GO" id="GO:0009228">
    <property type="term" value="P:thiamine biosynthetic process"/>
    <property type="evidence" value="ECO:0007669"/>
    <property type="project" value="UniProtKB-KW"/>
</dbReference>
<dbReference type="CDD" id="cd00564">
    <property type="entry name" value="TMP_TenI"/>
    <property type="match status" value="1"/>
</dbReference>
<comment type="similarity">
    <text evidence="9 10">Belongs to the thiamine-phosphate synthase family.</text>
</comment>
<comment type="pathway">
    <text evidence="1 9 11">Cofactor biosynthesis; thiamine diphosphate biosynthesis; thiamine phosphate from 4-amino-2-methyl-5-diphosphomethylpyrimidine and 4-methyl-5-(2-phosphoethyl)-thiazole: step 1/1.</text>
</comment>
<evidence type="ECO:0000256" key="3">
    <source>
        <dbReference type="ARBA" id="ARBA00022723"/>
    </source>
</evidence>
<comment type="cofactor">
    <cofactor evidence="9">
        <name>Mg(2+)</name>
        <dbReference type="ChEBI" id="CHEBI:18420"/>
    </cofactor>
    <text evidence="9">Binds 1 Mg(2+) ion per subunit.</text>
</comment>
<dbReference type="UniPathway" id="UPA00060">
    <property type="reaction ID" value="UER00141"/>
</dbReference>
<comment type="caution">
    <text evidence="13">The sequence shown here is derived from an EMBL/GenBank/DDBJ whole genome shotgun (WGS) entry which is preliminary data.</text>
</comment>
<dbReference type="GO" id="GO:0000287">
    <property type="term" value="F:magnesium ion binding"/>
    <property type="evidence" value="ECO:0007669"/>
    <property type="project" value="UniProtKB-UniRule"/>
</dbReference>
<dbReference type="InterPro" id="IPR022998">
    <property type="entry name" value="ThiamineP_synth_TenI"/>
</dbReference>
<evidence type="ECO:0000256" key="6">
    <source>
        <dbReference type="ARBA" id="ARBA00047334"/>
    </source>
</evidence>
<dbReference type="Gene3D" id="3.20.20.70">
    <property type="entry name" value="Aldolase class I"/>
    <property type="match status" value="1"/>
</dbReference>
<evidence type="ECO:0000256" key="11">
    <source>
        <dbReference type="RuleBase" id="RU004253"/>
    </source>
</evidence>
<dbReference type="EMBL" id="BMZQ01000003">
    <property type="protein sequence ID" value="GHD20907.1"/>
    <property type="molecule type" value="Genomic_DNA"/>
</dbReference>
<sequence>MIDLRLYALVDASLGRAKLPELARLAANGGATLIQYRDKSGGTREMVECASAIGAALSGTGVPLLINDRVDVALASGAAGVHLGREDMAVTQARAILGREAIIGSTVKNEQDAAALGAAPVDYACIGGVFETLSKHNPDAPVGLGGLTFLRRQLADLRPSMPVGAIAGIDLQRVPQAIAAGADGVAVISAIFQHADPGAAAAALRQAVDEALERRTA</sequence>
<proteinExistence type="inferred from homology"/>
<evidence type="ECO:0000313" key="14">
    <source>
        <dbReference type="Proteomes" id="UP000630142"/>
    </source>
</evidence>
<keyword evidence="4 9" id="KW-0460">Magnesium</keyword>
<comment type="catalytic activity">
    <reaction evidence="8 9 10">
        <text>2-[(2R,5Z)-2-carboxy-4-methylthiazol-5(2H)-ylidene]ethyl phosphate + 4-amino-2-methyl-5-(diphosphooxymethyl)pyrimidine + 2 H(+) = thiamine phosphate + CO2 + diphosphate</text>
        <dbReference type="Rhea" id="RHEA:47844"/>
        <dbReference type="ChEBI" id="CHEBI:15378"/>
        <dbReference type="ChEBI" id="CHEBI:16526"/>
        <dbReference type="ChEBI" id="CHEBI:33019"/>
        <dbReference type="ChEBI" id="CHEBI:37575"/>
        <dbReference type="ChEBI" id="CHEBI:57841"/>
        <dbReference type="ChEBI" id="CHEBI:62899"/>
        <dbReference type="EC" id="2.5.1.3"/>
    </reaction>
</comment>
<dbReference type="NCBIfam" id="TIGR00693">
    <property type="entry name" value="thiE"/>
    <property type="match status" value="1"/>
</dbReference>
<reference evidence="13" key="1">
    <citation type="journal article" date="2014" name="Int. J. Syst. Evol. Microbiol.">
        <title>Complete genome sequence of Corynebacterium casei LMG S-19264T (=DSM 44701T), isolated from a smear-ripened cheese.</title>
        <authorList>
            <consortium name="US DOE Joint Genome Institute (JGI-PGF)"/>
            <person name="Walter F."/>
            <person name="Albersmeier A."/>
            <person name="Kalinowski J."/>
            <person name="Ruckert C."/>
        </authorList>
    </citation>
    <scope>NUCLEOTIDE SEQUENCE</scope>
    <source>
        <strain evidence="13">KCTC 42249</strain>
    </source>
</reference>
<feature type="binding site" evidence="9">
    <location>
        <position position="67"/>
    </location>
    <ligand>
        <name>4-amino-2-methyl-5-(diphosphooxymethyl)pyrimidine</name>
        <dbReference type="ChEBI" id="CHEBI:57841"/>
    </ligand>
</feature>
<keyword evidence="14" id="KW-1185">Reference proteome</keyword>
<dbReference type="PANTHER" id="PTHR20857">
    <property type="entry name" value="THIAMINE-PHOSPHATE PYROPHOSPHORYLASE"/>
    <property type="match status" value="1"/>
</dbReference>
<dbReference type="HAMAP" id="MF_00097">
    <property type="entry name" value="TMP_synthase"/>
    <property type="match status" value="1"/>
</dbReference>
<keyword evidence="3 9" id="KW-0479">Metal-binding</keyword>
<protein>
    <recommendedName>
        <fullName evidence="9">Thiamine-phosphate synthase</fullName>
        <shortName evidence="9">TP synthase</shortName>
        <shortName evidence="9">TPS</shortName>
        <ecNumber evidence="9">2.5.1.3</ecNumber>
    </recommendedName>
    <alternativeName>
        <fullName evidence="9">Thiamine-phosphate pyrophosphorylase</fullName>
        <shortName evidence="9">TMP pyrophosphorylase</shortName>
        <shortName evidence="9">TMP-PPase</shortName>
    </alternativeName>
</protein>
<feature type="domain" description="Thiamine phosphate synthase/TenI" evidence="12">
    <location>
        <begin position="6"/>
        <end position="191"/>
    </location>
</feature>
<dbReference type="InterPro" id="IPR013785">
    <property type="entry name" value="Aldolase_TIM"/>
</dbReference>
<feature type="binding site" evidence="9">
    <location>
        <position position="135"/>
    </location>
    <ligand>
        <name>4-amino-2-methyl-5-(diphosphooxymethyl)pyrimidine</name>
        <dbReference type="ChEBI" id="CHEBI:57841"/>
    </ligand>
</feature>